<accession>A0ABU0JEW0</accession>
<evidence type="ECO:0000313" key="2">
    <source>
        <dbReference type="Proteomes" id="UP001242480"/>
    </source>
</evidence>
<name>A0ABU0JEW0_9HYPH</name>
<dbReference type="InterPro" id="IPR004174">
    <property type="entry name" value="GpW"/>
</dbReference>
<dbReference type="Gene3D" id="3.30.1580.10">
    <property type="entry name" value="Head-to-tail joining protein W"/>
    <property type="match status" value="1"/>
</dbReference>
<protein>
    <submittedName>
        <fullName evidence="1">House-cleaning NTP pyrophosphatase (Maf/HAM1 superfamily)</fullName>
    </submittedName>
</protein>
<organism evidence="1 2">
    <name type="scientific">Labrys wisconsinensis</name>
    <dbReference type="NCBI Taxonomy" id="425677"/>
    <lineage>
        <taxon>Bacteria</taxon>
        <taxon>Pseudomonadati</taxon>
        <taxon>Pseudomonadota</taxon>
        <taxon>Alphaproteobacteria</taxon>
        <taxon>Hyphomicrobiales</taxon>
        <taxon>Xanthobacteraceae</taxon>
        <taxon>Labrys</taxon>
    </lineage>
</organism>
<proteinExistence type="predicted"/>
<sequence>MTTAEMLEQARAVLHRLLTGAAVVELDVEGRRTKFTPMNRSDLEAYIKRLEAQLGACPPPGAIGVIF</sequence>
<dbReference type="InterPro" id="IPR036626">
    <property type="entry name" value="GpW_sf"/>
</dbReference>
<dbReference type="SUPFAM" id="SSF64210">
    <property type="entry name" value="Head-to-tail joining protein W, gpW"/>
    <property type="match status" value="1"/>
</dbReference>
<keyword evidence="2" id="KW-1185">Reference proteome</keyword>
<dbReference type="EMBL" id="JAUSVX010000013">
    <property type="protein sequence ID" value="MDQ0472806.1"/>
    <property type="molecule type" value="Genomic_DNA"/>
</dbReference>
<dbReference type="Proteomes" id="UP001242480">
    <property type="component" value="Unassembled WGS sequence"/>
</dbReference>
<gene>
    <name evidence="1" type="ORF">QO011_005836</name>
</gene>
<reference evidence="1 2" key="1">
    <citation type="submission" date="2023-07" db="EMBL/GenBank/DDBJ databases">
        <title>Genomic Encyclopedia of Type Strains, Phase IV (KMG-IV): sequencing the most valuable type-strain genomes for metagenomic binning, comparative biology and taxonomic classification.</title>
        <authorList>
            <person name="Goeker M."/>
        </authorList>
    </citation>
    <scope>NUCLEOTIDE SEQUENCE [LARGE SCALE GENOMIC DNA]</scope>
    <source>
        <strain evidence="1 2">DSM 19619</strain>
    </source>
</reference>
<comment type="caution">
    <text evidence="1">The sequence shown here is derived from an EMBL/GenBank/DDBJ whole genome shotgun (WGS) entry which is preliminary data.</text>
</comment>
<evidence type="ECO:0000313" key="1">
    <source>
        <dbReference type="EMBL" id="MDQ0472806.1"/>
    </source>
</evidence>
<dbReference type="Pfam" id="PF02831">
    <property type="entry name" value="gpW"/>
    <property type="match status" value="1"/>
</dbReference>
<dbReference type="RefSeq" id="WP_307280146.1">
    <property type="nucleotide sequence ID" value="NZ_JAUSVX010000013.1"/>
</dbReference>